<dbReference type="SUPFAM" id="SSF51679">
    <property type="entry name" value="Bacterial luciferase-like"/>
    <property type="match status" value="1"/>
</dbReference>
<evidence type="ECO:0000313" key="2">
    <source>
        <dbReference type="EMBL" id="MCV7228318.1"/>
    </source>
</evidence>
<dbReference type="Gene3D" id="3.20.20.30">
    <property type="entry name" value="Luciferase-like domain"/>
    <property type="match status" value="1"/>
</dbReference>
<reference evidence="2 3" key="1">
    <citation type="journal article" date="2022" name="BMC Genomics">
        <title>Comparative genome analysis of mycobacteria focusing on tRNA and non-coding RNA.</title>
        <authorList>
            <person name="Behra P.R.K."/>
            <person name="Pettersson B.M.F."/>
            <person name="Ramesh M."/>
            <person name="Das S."/>
            <person name="Dasgupta S."/>
            <person name="Kirsebom L.A."/>
        </authorList>
    </citation>
    <scope>NUCLEOTIDE SEQUENCE [LARGE SCALE GENOMIC DNA]</scope>
    <source>
        <strain evidence="2 3">DSM 44078</strain>
    </source>
</reference>
<dbReference type="InterPro" id="IPR036661">
    <property type="entry name" value="Luciferase-like_sf"/>
</dbReference>
<feature type="domain" description="Luciferase-like" evidence="1">
    <location>
        <begin position="21"/>
        <end position="110"/>
    </location>
</feature>
<evidence type="ECO:0000259" key="1">
    <source>
        <dbReference type="Pfam" id="PF00296"/>
    </source>
</evidence>
<name>A0ABT3CG23_9MYCO</name>
<dbReference type="NCBIfam" id="TIGR03620">
    <property type="entry name" value="F420_MSMEG_4141"/>
    <property type="match status" value="1"/>
</dbReference>
<dbReference type="RefSeq" id="WP_264069433.1">
    <property type="nucleotide sequence ID" value="NZ_JACKTY010000032.1"/>
</dbReference>
<dbReference type="EMBL" id="JACKTY010000032">
    <property type="protein sequence ID" value="MCV7228318.1"/>
    <property type="molecule type" value="Genomic_DNA"/>
</dbReference>
<dbReference type="Pfam" id="PF00296">
    <property type="entry name" value="Bac_luciferase"/>
    <property type="match status" value="1"/>
</dbReference>
<comment type="caution">
    <text evidence="2">The sequence shown here is derived from an EMBL/GenBank/DDBJ whole genome shotgun (WGS) entry which is preliminary data.</text>
</comment>
<proteinExistence type="predicted"/>
<dbReference type="InterPro" id="IPR019922">
    <property type="entry name" value="Lucif-like_OxRdatse_MSMEG_4141"/>
</dbReference>
<evidence type="ECO:0000313" key="3">
    <source>
        <dbReference type="Proteomes" id="UP001526201"/>
    </source>
</evidence>
<dbReference type="InterPro" id="IPR011251">
    <property type="entry name" value="Luciferase-like_dom"/>
</dbReference>
<sequence length="282" mass="30405">MTTPSLGRYGAYLLVQDYETRSLASRVKGLEDSGYGTVWIAGNAPGDLTIPESFLAETESIAVGTAIVNVWAEEADGVAASFHRIDARYPGRFVLGVGIGHREMSGDVYQKPFPTLTKYVDRLLELGVPGDQIILAALRSKVLALSKNKTAGALPYFTTVEHTKKARSALGSDRTLAVVQIVATGDDRPTNRSAALEHSSFYLGLQNYVSNLQENGFPDLRVGDEPSDELLQALIPLDGIDSSLERIREHVAAGADHVAIMPLPTANDPFPALELFAARLRA</sequence>
<gene>
    <name evidence="2" type="ORF">H7J73_20095</name>
</gene>
<keyword evidence="3" id="KW-1185">Reference proteome</keyword>
<protein>
    <submittedName>
        <fullName evidence="2">TIGR03620 family F420-dependent LLM class oxidoreductase</fullName>
    </submittedName>
</protein>
<dbReference type="Proteomes" id="UP001526201">
    <property type="component" value="Unassembled WGS sequence"/>
</dbReference>
<organism evidence="2 3">
    <name type="scientific">Mycolicibacterium komossense</name>
    <dbReference type="NCBI Taxonomy" id="1779"/>
    <lineage>
        <taxon>Bacteria</taxon>
        <taxon>Bacillati</taxon>
        <taxon>Actinomycetota</taxon>
        <taxon>Actinomycetes</taxon>
        <taxon>Mycobacteriales</taxon>
        <taxon>Mycobacteriaceae</taxon>
        <taxon>Mycolicibacterium</taxon>
    </lineage>
</organism>
<accession>A0ABT3CG23</accession>